<feature type="region of interest" description="Disordered" evidence="1">
    <location>
        <begin position="156"/>
        <end position="214"/>
    </location>
</feature>
<feature type="transmembrane region" description="Helical" evidence="2">
    <location>
        <begin position="30"/>
        <end position="55"/>
    </location>
</feature>
<proteinExistence type="predicted"/>
<evidence type="ECO:0000256" key="2">
    <source>
        <dbReference type="SAM" id="Phobius"/>
    </source>
</evidence>
<comment type="caution">
    <text evidence="3">The sequence shown here is derived from an EMBL/GenBank/DDBJ whole genome shotgun (WGS) entry which is preliminary data.</text>
</comment>
<protein>
    <submittedName>
        <fullName evidence="3">Uncharacterized protein</fullName>
    </submittedName>
</protein>
<feature type="compositionally biased region" description="Basic residues" evidence="1">
    <location>
        <begin position="109"/>
        <end position="126"/>
    </location>
</feature>
<dbReference type="EMBL" id="CAIIXF020000001">
    <property type="protein sequence ID" value="CAH1773499.1"/>
    <property type="molecule type" value="Genomic_DNA"/>
</dbReference>
<keyword evidence="2" id="KW-0812">Transmembrane</keyword>
<feature type="region of interest" description="Disordered" evidence="1">
    <location>
        <begin position="256"/>
        <end position="293"/>
    </location>
</feature>
<accession>A0A8J1UD90</accession>
<evidence type="ECO:0000313" key="4">
    <source>
        <dbReference type="Proteomes" id="UP000749559"/>
    </source>
</evidence>
<feature type="compositionally biased region" description="Basic residues" evidence="1">
    <location>
        <begin position="334"/>
        <end position="344"/>
    </location>
</feature>
<evidence type="ECO:0000256" key="1">
    <source>
        <dbReference type="SAM" id="MobiDB-lite"/>
    </source>
</evidence>
<feature type="compositionally biased region" description="Basic residues" evidence="1">
    <location>
        <begin position="171"/>
        <end position="183"/>
    </location>
</feature>
<reference evidence="3" key="1">
    <citation type="submission" date="2022-03" db="EMBL/GenBank/DDBJ databases">
        <authorList>
            <person name="Martin C."/>
        </authorList>
    </citation>
    <scope>NUCLEOTIDE SEQUENCE</scope>
</reference>
<keyword evidence="4" id="KW-1185">Reference proteome</keyword>
<feature type="region of interest" description="Disordered" evidence="1">
    <location>
        <begin position="109"/>
        <end position="143"/>
    </location>
</feature>
<organism evidence="3 4">
    <name type="scientific">Owenia fusiformis</name>
    <name type="common">Polychaete worm</name>
    <dbReference type="NCBI Taxonomy" id="6347"/>
    <lineage>
        <taxon>Eukaryota</taxon>
        <taxon>Metazoa</taxon>
        <taxon>Spiralia</taxon>
        <taxon>Lophotrochozoa</taxon>
        <taxon>Annelida</taxon>
        <taxon>Polychaeta</taxon>
        <taxon>Sedentaria</taxon>
        <taxon>Canalipalpata</taxon>
        <taxon>Sabellida</taxon>
        <taxon>Oweniida</taxon>
        <taxon>Oweniidae</taxon>
        <taxon>Owenia</taxon>
    </lineage>
</organism>
<gene>
    <name evidence="3" type="ORF">OFUS_LOCUS1089</name>
</gene>
<keyword evidence="2" id="KW-0472">Membrane</keyword>
<sequence>MATTTETVVMTTGTTTTQSSKGMADSHLTVIYVIVGTVVTVPVLCIGCCCLKAYCRGREERSERKRKEEEVKMRAARAAARHKPVKPKQPVINSQAMENYIKTINAKRLPRSPKVTPKKSTIRNKAKSNQTNNLLAVDPNGNIDERGFEEISLKSDSYTLENDKPNENAKTTKRTHRKTHKNSHLKENGNSKTNGHPTKQQRNSHSNSKDDLKMNGLIHQNGHITKNGHIRNHGDDEVFSNGIVNSGFIEDTIDDNMELQKPPRPPIRNGYASSKENGGQSGLHHSNGKTKRAHMKGFQESDDDHIIDIGDASEAMEQATLVHVNGTHSSQSNRKSHHSKKNKPREHLSSV</sequence>
<dbReference type="Proteomes" id="UP000749559">
    <property type="component" value="Unassembled WGS sequence"/>
</dbReference>
<name>A0A8J1UD90_OWEFU</name>
<keyword evidence="2" id="KW-1133">Transmembrane helix</keyword>
<dbReference type="AlphaFoldDB" id="A0A8J1UD90"/>
<evidence type="ECO:0000313" key="3">
    <source>
        <dbReference type="EMBL" id="CAH1773499.1"/>
    </source>
</evidence>
<feature type="compositionally biased region" description="Polar residues" evidence="1">
    <location>
        <begin position="190"/>
        <end position="206"/>
    </location>
</feature>
<feature type="region of interest" description="Disordered" evidence="1">
    <location>
        <begin position="319"/>
        <end position="351"/>
    </location>
</feature>